<dbReference type="SUPFAM" id="SSF158446">
    <property type="entry name" value="IVS-encoded protein-like"/>
    <property type="match status" value="1"/>
</dbReference>
<dbReference type="Gene3D" id="1.20.1440.60">
    <property type="entry name" value="23S rRNA-intervening sequence"/>
    <property type="match status" value="1"/>
</dbReference>
<evidence type="ECO:0000313" key="2">
    <source>
        <dbReference type="Proteomes" id="UP000034050"/>
    </source>
</evidence>
<protein>
    <recommendedName>
        <fullName evidence="3">Four helix bundle protein</fullName>
    </recommendedName>
</protein>
<reference evidence="1 2" key="1">
    <citation type="journal article" date="2015" name="Nature">
        <title>rRNA introns, odd ribosomes, and small enigmatic genomes across a large radiation of phyla.</title>
        <authorList>
            <person name="Brown C.T."/>
            <person name="Hug L.A."/>
            <person name="Thomas B.C."/>
            <person name="Sharon I."/>
            <person name="Castelle C.J."/>
            <person name="Singh A."/>
            <person name="Wilkins M.J."/>
            <person name="Williams K.H."/>
            <person name="Banfield J.F."/>
        </authorList>
    </citation>
    <scope>NUCLEOTIDE SEQUENCE [LARGE SCALE GENOMIC DNA]</scope>
</reference>
<dbReference type="Pfam" id="PF05635">
    <property type="entry name" value="23S_rRNA_IVP"/>
    <property type="match status" value="1"/>
</dbReference>
<name>A0A0G1CNA3_9BACT</name>
<dbReference type="STRING" id="1618446.UV61_C0003G0073"/>
<dbReference type="EMBL" id="LCFD01000003">
    <property type="protein sequence ID" value="KKS87220.1"/>
    <property type="molecule type" value="Genomic_DNA"/>
</dbReference>
<dbReference type="InterPro" id="IPR036583">
    <property type="entry name" value="23S_rRNA_IVS_sf"/>
</dbReference>
<dbReference type="PANTHER" id="PTHR38471:SF2">
    <property type="entry name" value="FOUR HELIX BUNDLE PROTEIN"/>
    <property type="match status" value="1"/>
</dbReference>
<evidence type="ECO:0000313" key="1">
    <source>
        <dbReference type="EMBL" id="KKS87220.1"/>
    </source>
</evidence>
<dbReference type="InterPro" id="IPR012657">
    <property type="entry name" value="23S_rRNA-intervening_sequence"/>
</dbReference>
<organism evidence="1 2">
    <name type="scientific">Candidatus Gottesmanbacteria bacterium GW2011_GWB1_43_11</name>
    <dbReference type="NCBI Taxonomy" id="1618446"/>
    <lineage>
        <taxon>Bacteria</taxon>
        <taxon>Candidatus Gottesmaniibacteriota</taxon>
    </lineage>
</organism>
<dbReference type="Proteomes" id="UP000034050">
    <property type="component" value="Unassembled WGS sequence"/>
</dbReference>
<sequence>MEKKYLQLNDITAYKRAFHLSNYVWRIVINWNFFAKDTVGKQYIKAVDSISANIAEGFGRFGKKDKVMFYRYGYGSIKESLDWNEKAKVRILLSKEEYQYILKELVELSKDIHGLIKFTNEKLNK</sequence>
<accession>A0A0G1CNA3</accession>
<gene>
    <name evidence="1" type="ORF">UV61_C0003G0073</name>
</gene>
<dbReference type="PANTHER" id="PTHR38471">
    <property type="entry name" value="FOUR HELIX BUNDLE PROTEIN"/>
    <property type="match status" value="1"/>
</dbReference>
<dbReference type="AlphaFoldDB" id="A0A0G1CNA3"/>
<evidence type="ECO:0008006" key="3">
    <source>
        <dbReference type="Google" id="ProtNLM"/>
    </source>
</evidence>
<dbReference type="NCBIfam" id="TIGR02436">
    <property type="entry name" value="four helix bundle protein"/>
    <property type="match status" value="1"/>
</dbReference>
<proteinExistence type="predicted"/>
<comment type="caution">
    <text evidence="1">The sequence shown here is derived from an EMBL/GenBank/DDBJ whole genome shotgun (WGS) entry which is preliminary data.</text>
</comment>